<accession>A0ACC2MS16</accession>
<proteinExistence type="predicted"/>
<evidence type="ECO:0000313" key="2">
    <source>
        <dbReference type="Proteomes" id="UP001234297"/>
    </source>
</evidence>
<organism evidence="1 2">
    <name type="scientific">Persea americana</name>
    <name type="common">Avocado</name>
    <dbReference type="NCBI Taxonomy" id="3435"/>
    <lineage>
        <taxon>Eukaryota</taxon>
        <taxon>Viridiplantae</taxon>
        <taxon>Streptophyta</taxon>
        <taxon>Embryophyta</taxon>
        <taxon>Tracheophyta</taxon>
        <taxon>Spermatophyta</taxon>
        <taxon>Magnoliopsida</taxon>
        <taxon>Magnoliidae</taxon>
        <taxon>Laurales</taxon>
        <taxon>Lauraceae</taxon>
        <taxon>Persea</taxon>
    </lineage>
</organism>
<evidence type="ECO:0000313" key="1">
    <source>
        <dbReference type="EMBL" id="KAJ8648520.1"/>
    </source>
</evidence>
<gene>
    <name evidence="1" type="ORF">MRB53_001543</name>
</gene>
<keyword evidence="2" id="KW-1185">Reference proteome</keyword>
<dbReference type="Proteomes" id="UP001234297">
    <property type="component" value="Chromosome 1"/>
</dbReference>
<dbReference type="EMBL" id="CM056809">
    <property type="protein sequence ID" value="KAJ8648520.1"/>
    <property type="molecule type" value="Genomic_DNA"/>
</dbReference>
<reference evidence="1 2" key="1">
    <citation type="journal article" date="2022" name="Hortic Res">
        <title>A haplotype resolved chromosomal level avocado genome allows analysis of novel avocado genes.</title>
        <authorList>
            <person name="Nath O."/>
            <person name="Fletcher S.J."/>
            <person name="Hayward A."/>
            <person name="Shaw L.M."/>
            <person name="Masouleh A.K."/>
            <person name="Furtado A."/>
            <person name="Henry R.J."/>
            <person name="Mitter N."/>
        </authorList>
    </citation>
    <scope>NUCLEOTIDE SEQUENCE [LARGE SCALE GENOMIC DNA]</scope>
    <source>
        <strain evidence="2">cv. Hass</strain>
    </source>
</reference>
<sequence>MSSNKQAGIMDSDESSAVVMPLAFKEAAQAGFTLRGLRSLSEKRLNYCRRAMYPSGGNNAYGSQPYAAHQTYGQMVAAPGSSISAPDSGSHLSLSSQRLSGIFGGSQQTETSVYRGNIPGGPGASATAIQYGGQYGTYSTPAAHQGLSGGSYAASPSRGQYGSTQGAFSGRDLLGESGRIYSDHAGLGRSYQSEPDDQLPFFRQRQQQLIHAQKPGVDSRQSLVDSSFDGSVRAADYLAARGAAIRHESQDYGKRDLLVSSYGMRTDIDPGSQSSHQLPGLSLRTAIGRGLEDDAFARGSSGTSYGVTLPPGRDYSRGKVHGDTPSDVSYRDPLLSRKEERGMVHYKLEEKENELRRDRERERVRERERLLERREREREREKEKEREKERERERARMREIRRRDRTPPRSSRDRRASPKKRPEKEPAKRSPPRLHRHSSPVKEKRRGYICKIAPYCLVEVERDLSSISRRYPRLSVSPEFSKLVVRWPKEDTDISLCTPVSFDHNVVEMSSEVESKDAPTLSAAKAVELAQSTKTVWNAKVVLMSGISTDALSQLVSEKGSGGKPIHMNSLLRFALLREGRAFNSIGGSWDAGMDGGDPSDGESLIRTAIRCAKEVVQVDLTNCLRWHPFLEIHYDRVGKDGLSGYKEVTFLFLPDLENCLPSLDAWRSQWVSRRDARVEREREAMLKMEKKDKSGERKDDVKGNPNDSESSKSSKVTDKVKKEKGDNKVKKENEVESVDLKVKEADAKSPVDVIKKEKVVPIKKEDIVTSVASKADDDPKSAEKFKRTQENAQCAESEDNTNSATKMKKVKAKIMVKKVKSASKQVSSEEPGTDTQTKPVKKVVKVFRKKTAQKDIMGKADSEPAPKEVPSEGTTAIRKKIKKEAKEEPANATALEGIAGDSAGKQTVKKVVKEPESKEDKPKEMNKANKVGKDAGKSNEVTQGELVAKNEDLKTEGQKEGDVKNDRLDSGAKIEKRENVKDGSGASKCEEKPVKVKKDKAKLEEPPKFPGLFIQTRRSKDSNVRSSTLSLDGLLDYNENDVEESTFELSLFAEALYEMLQFKMGCRILSYFEKLRESYLLKRTQRKRVREENSEKDDKEKEGASNKRSKLSSTSKEDDDSVKTKMLDTDGSKLQGVVTKVEDDKSKLGEQEQDGQEDEMEESEEEDPEEEPIEEDEDEIEGGSDGNQEEGQSEDEKMGNELLDSAPGKASGKDEKDEEKQAHMDQKKPEVVTDQSLKQPVVDKELLEAFRFFDREWVGFVKVEDMRTIIHNLGKFHCKRAVKELLRIAVLESNKDRDDHIFYMKLLKAGL</sequence>
<comment type="caution">
    <text evidence="1">The sequence shown here is derived from an EMBL/GenBank/DDBJ whole genome shotgun (WGS) entry which is preliminary data.</text>
</comment>
<protein>
    <submittedName>
        <fullName evidence="1">Uncharacterized protein</fullName>
    </submittedName>
</protein>
<name>A0ACC2MS16_PERAE</name>